<evidence type="ECO:0000313" key="1">
    <source>
        <dbReference type="EMBL" id="KAJ9562173.1"/>
    </source>
</evidence>
<evidence type="ECO:0000313" key="2">
    <source>
        <dbReference type="Proteomes" id="UP001172457"/>
    </source>
</evidence>
<organism evidence="1 2">
    <name type="scientific">Centaurea solstitialis</name>
    <name type="common">yellow star-thistle</name>
    <dbReference type="NCBI Taxonomy" id="347529"/>
    <lineage>
        <taxon>Eukaryota</taxon>
        <taxon>Viridiplantae</taxon>
        <taxon>Streptophyta</taxon>
        <taxon>Embryophyta</taxon>
        <taxon>Tracheophyta</taxon>
        <taxon>Spermatophyta</taxon>
        <taxon>Magnoliopsida</taxon>
        <taxon>eudicotyledons</taxon>
        <taxon>Gunneridae</taxon>
        <taxon>Pentapetalae</taxon>
        <taxon>asterids</taxon>
        <taxon>campanulids</taxon>
        <taxon>Asterales</taxon>
        <taxon>Asteraceae</taxon>
        <taxon>Carduoideae</taxon>
        <taxon>Cardueae</taxon>
        <taxon>Centaureinae</taxon>
        <taxon>Centaurea</taxon>
    </lineage>
</organism>
<sequence length="242" mass="26919">MEWSFQLDNSWVSVKDGSNGIRLRIFDDFGDHSPTKEFRMQKGLRQSNPLAPFLFFIVAEILKILVTEAKEKGVFDGIKVGYEEVGVSHLQYAVDARESGLLSFLYLGLPVGASMRKLDSWKATIEKWRNTVKAKGGHGPCVGFLWVPSGQSDTRNIMDLETLLVLTGVTLKCLATLDVNDKELISSFGHDHALHQYIQSVKMGPEISLFREEVQIPSCISAFNTMASAESSYALYSHPVTA</sequence>
<dbReference type="AlphaFoldDB" id="A0AA38TSA3"/>
<comment type="caution">
    <text evidence="1">The sequence shown here is derived from an EMBL/GenBank/DDBJ whole genome shotgun (WGS) entry which is preliminary data.</text>
</comment>
<keyword evidence="2" id="KW-1185">Reference proteome</keyword>
<gene>
    <name evidence="1" type="ORF">OSB04_007333</name>
</gene>
<dbReference type="Proteomes" id="UP001172457">
    <property type="component" value="Chromosome 2"/>
</dbReference>
<proteinExistence type="predicted"/>
<reference evidence="1" key="1">
    <citation type="submission" date="2023-03" db="EMBL/GenBank/DDBJ databases">
        <title>Chromosome-scale reference genome and RAD-based genetic map of yellow starthistle (Centaurea solstitialis) reveal putative structural variation and QTLs associated with invader traits.</title>
        <authorList>
            <person name="Reatini B."/>
            <person name="Cang F.A."/>
            <person name="Jiang Q."/>
            <person name="Mckibben M.T.W."/>
            <person name="Barker M.S."/>
            <person name="Rieseberg L.H."/>
            <person name="Dlugosch K.M."/>
        </authorList>
    </citation>
    <scope>NUCLEOTIDE SEQUENCE</scope>
    <source>
        <strain evidence="1">CAN-66</strain>
        <tissue evidence="1">Leaf</tissue>
    </source>
</reference>
<name>A0AA38TSA3_9ASTR</name>
<protein>
    <submittedName>
        <fullName evidence="1">Uncharacterized protein</fullName>
    </submittedName>
</protein>
<dbReference type="EMBL" id="JARYMX010000002">
    <property type="protein sequence ID" value="KAJ9562173.1"/>
    <property type="molecule type" value="Genomic_DNA"/>
</dbReference>
<accession>A0AA38TSA3</accession>